<sequence>MTYVIILELFFRVARFFADFLMAPDAIKNFAADTPLLIFLFK</sequence>
<name>W0VAF1_9BURK</name>
<dbReference type="AlphaFoldDB" id="W0VAF1"/>
<dbReference type="Proteomes" id="UP000027604">
    <property type="component" value="Chromosome I"/>
</dbReference>
<organism evidence="1 2">
    <name type="scientific">Janthinobacterium agaricidamnosum NBRC 102515 = DSM 9628</name>
    <dbReference type="NCBI Taxonomy" id="1349767"/>
    <lineage>
        <taxon>Bacteria</taxon>
        <taxon>Pseudomonadati</taxon>
        <taxon>Pseudomonadota</taxon>
        <taxon>Betaproteobacteria</taxon>
        <taxon>Burkholderiales</taxon>
        <taxon>Oxalobacteraceae</taxon>
        <taxon>Janthinobacterium</taxon>
    </lineage>
</organism>
<dbReference type="EMBL" id="HG322949">
    <property type="protein sequence ID" value="CDG84861.1"/>
    <property type="molecule type" value="Genomic_DNA"/>
</dbReference>
<keyword evidence="2" id="KW-1185">Reference proteome</keyword>
<dbReference type="HOGENOM" id="CLU_3252713_0_0_4"/>
<reference evidence="1 2" key="1">
    <citation type="journal article" date="2015" name="Genome Announc.">
        <title>Genome Sequence of Mushroom Soft-Rot Pathogen Janthinobacterium agaricidamnosum.</title>
        <authorList>
            <person name="Graupner K."/>
            <person name="Lackner G."/>
            <person name="Hertweck C."/>
        </authorList>
    </citation>
    <scope>NUCLEOTIDE SEQUENCE [LARGE SCALE GENOMIC DNA]</scope>
    <source>
        <strain evidence="2">NBRC 102515 / DSM 9628</strain>
    </source>
</reference>
<evidence type="ECO:0000313" key="1">
    <source>
        <dbReference type="EMBL" id="CDG84861.1"/>
    </source>
</evidence>
<gene>
    <name evidence="1" type="ORF">GJA_4251</name>
</gene>
<protein>
    <submittedName>
        <fullName evidence="1">Uncharacterized protein</fullName>
    </submittedName>
</protein>
<dbReference type="KEGG" id="jag:GJA_4251"/>
<proteinExistence type="predicted"/>
<dbReference type="STRING" id="1349767.GJA_4251"/>
<accession>W0VAF1</accession>
<evidence type="ECO:0000313" key="2">
    <source>
        <dbReference type="Proteomes" id="UP000027604"/>
    </source>
</evidence>